<dbReference type="RefSeq" id="WP_132319336.1">
    <property type="nucleotide sequence ID" value="NZ_FWZT01000009.1"/>
</dbReference>
<proteinExistence type="predicted"/>
<dbReference type="InterPro" id="IPR002545">
    <property type="entry name" value="CheW-lke_dom"/>
</dbReference>
<dbReference type="Pfam" id="PF01584">
    <property type="entry name" value="CheW"/>
    <property type="match status" value="1"/>
</dbReference>
<dbReference type="GO" id="GO:0007165">
    <property type="term" value="P:signal transduction"/>
    <property type="evidence" value="ECO:0007669"/>
    <property type="project" value="InterPro"/>
</dbReference>
<feature type="domain" description="CheW-like" evidence="1">
    <location>
        <begin position="9"/>
        <end position="148"/>
    </location>
</feature>
<dbReference type="PROSITE" id="PS50851">
    <property type="entry name" value="CHEW"/>
    <property type="match status" value="1"/>
</dbReference>
<evidence type="ECO:0000313" key="2">
    <source>
        <dbReference type="EMBL" id="SMF29398.1"/>
    </source>
</evidence>
<dbReference type="GO" id="GO:0006935">
    <property type="term" value="P:chemotaxis"/>
    <property type="evidence" value="ECO:0007669"/>
    <property type="project" value="InterPro"/>
</dbReference>
<dbReference type="STRING" id="1513793.SAMN06296036_109100"/>
<dbReference type="GO" id="GO:0005829">
    <property type="term" value="C:cytosol"/>
    <property type="evidence" value="ECO:0007669"/>
    <property type="project" value="TreeGrafter"/>
</dbReference>
<dbReference type="Gene3D" id="2.30.30.40">
    <property type="entry name" value="SH3 Domains"/>
    <property type="match status" value="1"/>
</dbReference>
<dbReference type="SMART" id="SM00260">
    <property type="entry name" value="CheW"/>
    <property type="match status" value="1"/>
</dbReference>
<dbReference type="PANTHER" id="PTHR22617:SF23">
    <property type="entry name" value="CHEMOTAXIS PROTEIN CHEW"/>
    <property type="match status" value="1"/>
</dbReference>
<dbReference type="EMBL" id="FWZT01000009">
    <property type="protein sequence ID" value="SMF29398.1"/>
    <property type="molecule type" value="Genomic_DNA"/>
</dbReference>
<name>A0A1Y6BV26_9BACT</name>
<dbReference type="Proteomes" id="UP000192907">
    <property type="component" value="Unassembled WGS sequence"/>
</dbReference>
<gene>
    <name evidence="2" type="ORF">SAMN06296036_109100</name>
</gene>
<accession>A0A1Y6BV26</accession>
<dbReference type="AlphaFoldDB" id="A0A1Y6BV26"/>
<keyword evidence="3" id="KW-1185">Reference proteome</keyword>
<evidence type="ECO:0000259" key="1">
    <source>
        <dbReference type="PROSITE" id="PS50851"/>
    </source>
</evidence>
<sequence length="156" mass="17499">MPGNKVQNTEQFSTFYVCDRLYGLDVTRVQEIVRDMQTTGIPLAPAYVRGLINLRGQVATAIGLRELFSLPKDETSEVLNVVCKIEGFLISFQVDKIGDVMEVQSSDFEPTPNTIPESTRRFLAGVYKVSSQLLSIIDIDKVMFYLNEQNNNDKAA</sequence>
<dbReference type="PANTHER" id="PTHR22617">
    <property type="entry name" value="CHEMOTAXIS SENSOR HISTIDINE KINASE-RELATED"/>
    <property type="match status" value="1"/>
</dbReference>
<reference evidence="3" key="1">
    <citation type="submission" date="2017-04" db="EMBL/GenBank/DDBJ databases">
        <authorList>
            <person name="Varghese N."/>
            <person name="Submissions S."/>
        </authorList>
    </citation>
    <scope>NUCLEOTIDE SEQUENCE [LARGE SCALE GENOMIC DNA]</scope>
    <source>
        <strain evidence="3">RKEM611</strain>
    </source>
</reference>
<organism evidence="2 3">
    <name type="scientific">Pseudobacteriovorax antillogorgiicola</name>
    <dbReference type="NCBI Taxonomy" id="1513793"/>
    <lineage>
        <taxon>Bacteria</taxon>
        <taxon>Pseudomonadati</taxon>
        <taxon>Bdellovibrionota</taxon>
        <taxon>Oligoflexia</taxon>
        <taxon>Oligoflexales</taxon>
        <taxon>Pseudobacteriovoracaceae</taxon>
        <taxon>Pseudobacteriovorax</taxon>
    </lineage>
</organism>
<dbReference type="InterPro" id="IPR036061">
    <property type="entry name" value="CheW-like_dom_sf"/>
</dbReference>
<evidence type="ECO:0000313" key="3">
    <source>
        <dbReference type="Proteomes" id="UP000192907"/>
    </source>
</evidence>
<protein>
    <submittedName>
        <fullName evidence="2">Purine-binding chemotaxis protein CheW</fullName>
    </submittedName>
</protein>
<dbReference type="Gene3D" id="2.40.50.180">
    <property type="entry name" value="CheA-289, Domain 4"/>
    <property type="match status" value="1"/>
</dbReference>
<dbReference type="OrthoDB" id="9790406at2"/>
<dbReference type="SUPFAM" id="SSF50341">
    <property type="entry name" value="CheW-like"/>
    <property type="match status" value="1"/>
</dbReference>
<dbReference type="InterPro" id="IPR039315">
    <property type="entry name" value="CheW"/>
</dbReference>